<reference evidence="4" key="1">
    <citation type="journal article" date="2019" name="Int. J. Syst. Evol. Microbiol.">
        <title>The Global Catalogue of Microorganisms (GCM) 10K type strain sequencing project: providing services to taxonomists for standard genome sequencing and annotation.</title>
        <authorList>
            <consortium name="The Broad Institute Genomics Platform"/>
            <consortium name="The Broad Institute Genome Sequencing Center for Infectious Disease"/>
            <person name="Wu L."/>
            <person name="Ma J."/>
        </authorList>
    </citation>
    <scope>NUCLEOTIDE SEQUENCE [LARGE SCALE GENOMIC DNA]</scope>
    <source>
        <strain evidence="4">CGMCC 1.3685</strain>
    </source>
</reference>
<dbReference type="InterPro" id="IPR036890">
    <property type="entry name" value="HATPase_C_sf"/>
</dbReference>
<dbReference type="Proteomes" id="UP000606115">
    <property type="component" value="Unassembled WGS sequence"/>
</dbReference>
<evidence type="ECO:0008006" key="5">
    <source>
        <dbReference type="Google" id="ProtNLM"/>
    </source>
</evidence>
<dbReference type="EMBL" id="BMKX01000001">
    <property type="protein sequence ID" value="GGJ49945.1"/>
    <property type="molecule type" value="Genomic_DNA"/>
</dbReference>
<dbReference type="RefSeq" id="WP_188683506.1">
    <property type="nucleotide sequence ID" value="NZ_BMKX01000001.1"/>
</dbReference>
<evidence type="ECO:0000256" key="1">
    <source>
        <dbReference type="ARBA" id="ARBA00022723"/>
    </source>
</evidence>
<organism evidence="3 4">
    <name type="scientific">Glutamicibacter ardleyensis</name>
    <dbReference type="NCBI Taxonomy" id="225894"/>
    <lineage>
        <taxon>Bacteria</taxon>
        <taxon>Bacillati</taxon>
        <taxon>Actinomycetota</taxon>
        <taxon>Actinomycetes</taxon>
        <taxon>Micrococcales</taxon>
        <taxon>Micrococcaceae</taxon>
        <taxon>Glutamicibacter</taxon>
    </lineage>
</organism>
<evidence type="ECO:0000313" key="3">
    <source>
        <dbReference type="EMBL" id="GGJ49945.1"/>
    </source>
</evidence>
<dbReference type="Pfam" id="PF13589">
    <property type="entry name" value="HATPase_c_3"/>
    <property type="match status" value="1"/>
</dbReference>
<keyword evidence="4" id="KW-1185">Reference proteome</keyword>
<dbReference type="Gene3D" id="3.30.565.10">
    <property type="entry name" value="Histidine kinase-like ATPase, C-terminal domain"/>
    <property type="match status" value="1"/>
</dbReference>
<proteinExistence type="predicted"/>
<dbReference type="GeneID" id="303302960"/>
<keyword evidence="2" id="KW-0175">Coiled coil</keyword>
<dbReference type="SUPFAM" id="SSF55874">
    <property type="entry name" value="ATPase domain of HSP90 chaperone/DNA topoisomerase II/histidine kinase"/>
    <property type="match status" value="1"/>
</dbReference>
<protein>
    <recommendedName>
        <fullName evidence="5">ATP-binding protein</fullName>
    </recommendedName>
</protein>
<comment type="caution">
    <text evidence="3">The sequence shown here is derived from an EMBL/GenBank/DDBJ whole genome shotgun (WGS) entry which is preliminary data.</text>
</comment>
<dbReference type="PANTHER" id="PTHR23337:SF3">
    <property type="entry name" value="MORC FAMILY CW-TYPE ZINC FINGER 2"/>
    <property type="match status" value="1"/>
</dbReference>
<accession>A0ABQ2D8X6</accession>
<name>A0ABQ2D8X6_9MICC</name>
<sequence length="514" mass="58763">MPTNQEFGQELWTRETVLPDPSTIAAIGRHHDLKSAIADLVDNSIDADATHVRVRFVQRGSNILALQIIDNGKGMSSVELKKAMTFGAKREYKSADLGYFGLGLKVASLSQADSFAVYSRQEWGQSVGRRMDQSVSSDFSVDVLEEGHASRKLDDVPGLELVHGTLVEWRGLLDVIHTSEIGDLIEWRTSKLRAIREHLGIIFHRRLQERKVCIDIDTYDVDRRKTLPPTLVDPIDPFEDSLERNGYPQDFIVDLPDGTSCKIEAHIFLPRLGSSSFNLYGEPGESSQGVFLYRRGRLLSVGQNWAGLRVPKKDFGLGRIKIELDDSNEHFISLNSEKIAPIYSEDFMSAMSKSHTPEQSARYLDTYFVDLIRLQKESRRTKRKEIRLVEPSRGINPSVISQLESLQYFDDCDPIELRLVTLPSNELFRADRVARRIDLSVEWVRRFYGLERRLNNGDAQLLKVFLYFLLETDFKVEQRWSPQREERHRLMNAVLMEAIAEDFDPSSSTDNGRQ</sequence>
<evidence type="ECO:0000256" key="2">
    <source>
        <dbReference type="ARBA" id="ARBA00023054"/>
    </source>
</evidence>
<evidence type="ECO:0000313" key="4">
    <source>
        <dbReference type="Proteomes" id="UP000606115"/>
    </source>
</evidence>
<dbReference type="PANTHER" id="PTHR23337">
    <property type="entry name" value="ZINC FINGER CW-TYPE COILED-COIL DOMAIN PROTEIN 1"/>
    <property type="match status" value="1"/>
</dbReference>
<keyword evidence="1" id="KW-0479">Metal-binding</keyword>
<gene>
    <name evidence="3" type="ORF">GCM10007173_05610</name>
</gene>